<dbReference type="Gene3D" id="4.10.220.110">
    <property type="match status" value="1"/>
</dbReference>
<dbReference type="AlphaFoldDB" id="A0A2W5SR46"/>
<evidence type="ECO:0000259" key="3">
    <source>
        <dbReference type="Pfam" id="PF04717"/>
    </source>
</evidence>
<comment type="caution">
    <text evidence="4">The sequence shown here is derived from an EMBL/GenBank/DDBJ whole genome shotgun (WGS) entry which is preliminary data.</text>
</comment>
<comment type="similarity">
    <text evidence="1">Belongs to the VgrG protein family.</text>
</comment>
<dbReference type="NCBIfam" id="TIGR03361">
    <property type="entry name" value="VI_Rhs_Vgr"/>
    <property type="match status" value="1"/>
</dbReference>
<evidence type="ECO:0000313" key="5">
    <source>
        <dbReference type="Proteomes" id="UP000249061"/>
    </source>
</evidence>
<dbReference type="EMBL" id="QFQP01000226">
    <property type="protein sequence ID" value="PZR02095.1"/>
    <property type="molecule type" value="Genomic_DNA"/>
</dbReference>
<dbReference type="Proteomes" id="UP000249061">
    <property type="component" value="Unassembled WGS sequence"/>
</dbReference>
<feature type="non-terminal residue" evidence="4">
    <location>
        <position position="1"/>
    </location>
</feature>
<protein>
    <submittedName>
        <fullName evidence="4">Type VI secretion system tip protein VgrG</fullName>
    </submittedName>
</protein>
<accession>A0A2W5SR46</accession>
<dbReference type="InterPro" id="IPR006531">
    <property type="entry name" value="Gp5/Vgr_OB"/>
</dbReference>
<dbReference type="Gene3D" id="2.40.50.230">
    <property type="entry name" value="Gp5 N-terminal domain"/>
    <property type="match status" value="1"/>
</dbReference>
<proteinExistence type="inferred from homology"/>
<reference evidence="4 5" key="1">
    <citation type="submission" date="2017-08" db="EMBL/GenBank/DDBJ databases">
        <title>Infants hospitalized years apart are colonized by the same room-sourced microbial strains.</title>
        <authorList>
            <person name="Brooks B."/>
            <person name="Olm M.R."/>
            <person name="Firek B.A."/>
            <person name="Baker R."/>
            <person name="Thomas B.C."/>
            <person name="Morowitz M.J."/>
            <person name="Banfield J.F."/>
        </authorList>
    </citation>
    <scope>NUCLEOTIDE SEQUENCE [LARGE SCALE GENOMIC DNA]</scope>
    <source>
        <strain evidence="4">S2_003_000_R2_14</strain>
    </source>
</reference>
<feature type="region of interest" description="Disordered" evidence="2">
    <location>
        <begin position="336"/>
        <end position="369"/>
    </location>
</feature>
<dbReference type="NCBIfam" id="TIGR01646">
    <property type="entry name" value="vgr_GE"/>
    <property type="match status" value="1"/>
</dbReference>
<dbReference type="Pfam" id="PF05954">
    <property type="entry name" value="Phage_GPD"/>
    <property type="match status" value="1"/>
</dbReference>
<gene>
    <name evidence="4" type="ORF">DI536_37245</name>
</gene>
<feature type="non-terminal residue" evidence="4">
    <location>
        <position position="369"/>
    </location>
</feature>
<name>A0A2W5SR46_9BACT</name>
<dbReference type="Pfam" id="PF04717">
    <property type="entry name" value="Phage_base_V"/>
    <property type="match status" value="1"/>
</dbReference>
<evidence type="ECO:0000313" key="4">
    <source>
        <dbReference type="EMBL" id="PZR02095.1"/>
    </source>
</evidence>
<dbReference type="InterPro" id="IPR017847">
    <property type="entry name" value="T6SS_RhsGE_Vgr_subset"/>
</dbReference>
<dbReference type="InterPro" id="IPR006533">
    <property type="entry name" value="T6SS_Vgr_RhsGE"/>
</dbReference>
<dbReference type="SUPFAM" id="SSF69349">
    <property type="entry name" value="Phage fibre proteins"/>
    <property type="match status" value="1"/>
</dbReference>
<dbReference type="SUPFAM" id="SSF69279">
    <property type="entry name" value="Phage tail proteins"/>
    <property type="match status" value="1"/>
</dbReference>
<organism evidence="4 5">
    <name type="scientific">Archangium gephyra</name>
    <dbReference type="NCBI Taxonomy" id="48"/>
    <lineage>
        <taxon>Bacteria</taxon>
        <taxon>Pseudomonadati</taxon>
        <taxon>Myxococcota</taxon>
        <taxon>Myxococcia</taxon>
        <taxon>Myxococcales</taxon>
        <taxon>Cystobacterineae</taxon>
        <taxon>Archangiaceae</taxon>
        <taxon>Archangium</taxon>
    </lineage>
</organism>
<dbReference type="Gene3D" id="2.30.110.50">
    <property type="match status" value="1"/>
</dbReference>
<feature type="domain" description="Gp5/Type VI secretion system Vgr protein OB-fold" evidence="3">
    <location>
        <begin position="264"/>
        <end position="331"/>
    </location>
</feature>
<dbReference type="Gene3D" id="3.55.50.10">
    <property type="entry name" value="Baseplate protein-like domains"/>
    <property type="match status" value="1"/>
</dbReference>
<dbReference type="SUPFAM" id="SSF69255">
    <property type="entry name" value="gp5 N-terminal domain-like"/>
    <property type="match status" value="1"/>
</dbReference>
<dbReference type="InterPro" id="IPR037026">
    <property type="entry name" value="Vgr_OB-fold_dom_sf"/>
</dbReference>
<evidence type="ECO:0000256" key="1">
    <source>
        <dbReference type="ARBA" id="ARBA00005558"/>
    </source>
</evidence>
<feature type="compositionally biased region" description="Polar residues" evidence="2">
    <location>
        <begin position="341"/>
        <end position="361"/>
    </location>
</feature>
<sequence length="369" mass="40689">EGIYYWFDAHDAPGTMHLSDNSAVAHEALPAVGTLRYVSQSASQAPRQAEITRWVSARRFDTGKHAAVDSNFKAIRKKVGATIDASDDHELADLEVFEFPGDYFTPDDAEAAAKVRGDELMARRDRHWAFTSWPDVAAGRTFKFEGDPAGVHDGEYMVSGCTMVVAHPGYEGMSLAEAAAPVVPLLQRLLAEDAVNAVSLDMAQELVEAHPDLARAGRGACAFLLTLHPVAMPFRPPRLTPRKPMPGPQSAIVVGPKGDELHVDEFGRIKVHFHWDRYDESNEKSTCWVRVSQPWAGKGWGGYFMPRIGQEVIVDFLNGDPDRPIVIGRMYNDHQPIPYKSPTQSGFKTRSTPGGDSTTGNEIMFEDKK</sequence>
<evidence type="ECO:0000256" key="2">
    <source>
        <dbReference type="SAM" id="MobiDB-lite"/>
    </source>
</evidence>